<protein>
    <submittedName>
        <fullName evidence="2">TfoX/Sxy family DNA transformation protein</fullName>
    </submittedName>
</protein>
<dbReference type="Proteomes" id="UP000516057">
    <property type="component" value="Chromosome"/>
</dbReference>
<dbReference type="KEGG" id="amon:H9L24_16905"/>
<dbReference type="Gene3D" id="1.10.150.20">
    <property type="entry name" value="5' to 3' exonuclease, C-terminal subdomain"/>
    <property type="match status" value="1"/>
</dbReference>
<evidence type="ECO:0000313" key="2">
    <source>
        <dbReference type="EMBL" id="QNP61395.1"/>
    </source>
</evidence>
<sequence length="105" mass="11552">MGCILGAPLLPPADAGLPGLDSLARHMLARAGIRSLQQLRALGALEAYVRTRSANVHVGLPLLWSLEAALTGQPWRQVEREQRARLLRALVEHERQRPLPACRAH</sequence>
<gene>
    <name evidence="2" type="ORF">H9L24_16905</name>
</gene>
<feature type="domain" description="TfoX C-terminal" evidence="1">
    <location>
        <begin position="18"/>
        <end position="89"/>
    </location>
</feature>
<dbReference type="AlphaFoldDB" id="A0A7H0HLH9"/>
<evidence type="ECO:0000259" key="1">
    <source>
        <dbReference type="Pfam" id="PF04994"/>
    </source>
</evidence>
<dbReference type="InterPro" id="IPR047525">
    <property type="entry name" value="TfoX-like"/>
</dbReference>
<proteinExistence type="predicted"/>
<reference evidence="2 3" key="1">
    <citation type="submission" date="2020-08" db="EMBL/GenBank/DDBJ databases">
        <title>Genome sequence of Acidovorax monticola KACC 19171T.</title>
        <authorList>
            <person name="Hyun D.-W."/>
            <person name="Bae J.-W."/>
        </authorList>
    </citation>
    <scope>NUCLEOTIDE SEQUENCE [LARGE SCALE GENOMIC DNA]</scope>
    <source>
        <strain evidence="2 3">KACC 19171</strain>
    </source>
</reference>
<dbReference type="InterPro" id="IPR007077">
    <property type="entry name" value="TfoX_C"/>
</dbReference>
<name>A0A7H0HLH9_9BURK</name>
<dbReference type="Pfam" id="PF04994">
    <property type="entry name" value="TfoX_C"/>
    <property type="match status" value="1"/>
</dbReference>
<keyword evidence="3" id="KW-1185">Reference proteome</keyword>
<evidence type="ECO:0000313" key="3">
    <source>
        <dbReference type="Proteomes" id="UP000516057"/>
    </source>
</evidence>
<organism evidence="2 3">
    <name type="scientific">Paenacidovorax monticola</name>
    <dbReference type="NCBI Taxonomy" id="1926868"/>
    <lineage>
        <taxon>Bacteria</taxon>
        <taxon>Pseudomonadati</taxon>
        <taxon>Pseudomonadota</taxon>
        <taxon>Betaproteobacteria</taxon>
        <taxon>Burkholderiales</taxon>
        <taxon>Comamonadaceae</taxon>
        <taxon>Paenacidovorax</taxon>
    </lineage>
</organism>
<accession>A0A7H0HLH9</accession>
<dbReference type="PANTHER" id="PTHR36121">
    <property type="entry name" value="PROTEIN SXY"/>
    <property type="match status" value="1"/>
</dbReference>
<dbReference type="EMBL" id="CP060790">
    <property type="protein sequence ID" value="QNP61395.1"/>
    <property type="molecule type" value="Genomic_DNA"/>
</dbReference>
<dbReference type="PANTHER" id="PTHR36121:SF1">
    <property type="entry name" value="PROTEIN SXY"/>
    <property type="match status" value="1"/>
</dbReference>